<dbReference type="RefSeq" id="XP_004829365.1">
    <property type="nucleotide sequence ID" value="XM_004829308.1"/>
</dbReference>
<accession>L0AXR3</accession>
<keyword evidence="2" id="KW-1185">Reference proteome</keyword>
<evidence type="ECO:0000313" key="2">
    <source>
        <dbReference type="Proteomes" id="UP000031512"/>
    </source>
</evidence>
<reference evidence="1 2" key="1">
    <citation type="journal article" date="2012" name="BMC Genomics">
        <title>Comparative genomic analysis and phylogenetic position of Theileria equi.</title>
        <authorList>
            <person name="Kappmeyer L.S."/>
            <person name="Thiagarajan M."/>
            <person name="Herndon D.R."/>
            <person name="Ramsay J.D."/>
            <person name="Caler E."/>
            <person name="Djikeng A."/>
            <person name="Gillespie J.J."/>
            <person name="Lau A.O."/>
            <person name="Roalson E.H."/>
            <person name="Silva J.C."/>
            <person name="Silva M.G."/>
            <person name="Suarez C.E."/>
            <person name="Ueti M.W."/>
            <person name="Nene V.M."/>
            <person name="Mealey R.H."/>
            <person name="Knowles D.P."/>
            <person name="Brayton K.A."/>
        </authorList>
    </citation>
    <scope>NUCLEOTIDE SEQUENCE [LARGE SCALE GENOMIC DNA]</scope>
    <source>
        <strain evidence="1 2">WA</strain>
    </source>
</reference>
<dbReference type="Proteomes" id="UP000031512">
    <property type="component" value="Chromosome 1"/>
</dbReference>
<organism evidence="1 2">
    <name type="scientific">Theileria equi strain WA</name>
    <dbReference type="NCBI Taxonomy" id="1537102"/>
    <lineage>
        <taxon>Eukaryota</taxon>
        <taxon>Sar</taxon>
        <taxon>Alveolata</taxon>
        <taxon>Apicomplexa</taxon>
        <taxon>Aconoidasida</taxon>
        <taxon>Piroplasmida</taxon>
        <taxon>Theileriidae</taxon>
        <taxon>Theileria</taxon>
    </lineage>
</organism>
<dbReference type="AlphaFoldDB" id="L0AXR3"/>
<proteinExistence type="predicted"/>
<protein>
    <submittedName>
        <fullName evidence="1">Uncharacterized protein</fullName>
    </submittedName>
</protein>
<dbReference type="KEGG" id="beq:BEWA_025480"/>
<name>L0AXR3_THEEQ</name>
<sequence>MDGQTKVWEETDSYTTFCTAHFADGKPLMIHFAGIDSRKFPFFKTLTRDNNGNWADSTKKYGEFPDDTVPNAESATEFSIDISKMEGTNFKIVDGTFDGLESRIFVPIYGYKANVLMDGTTGIWMSPKEGKNCYCCSKRTTRRIIFVMIMPKNNPTQIHIRLITSTGNMRNERFIKRGKLWDIQR</sequence>
<dbReference type="EMBL" id="CP001669">
    <property type="protein sequence ID" value="AFZ79699.1"/>
    <property type="molecule type" value="Genomic_DNA"/>
</dbReference>
<gene>
    <name evidence="1" type="ORF">BEWA_025480</name>
</gene>
<evidence type="ECO:0000313" key="1">
    <source>
        <dbReference type="EMBL" id="AFZ79699.1"/>
    </source>
</evidence>
<dbReference type="VEuPathDB" id="PiroplasmaDB:BEWA_025480"/>
<dbReference type="GeneID" id="15806018"/>